<reference evidence="2 3" key="1">
    <citation type="submission" date="2019-07" db="EMBL/GenBank/DDBJ databases">
        <authorList>
            <person name="Zhu P."/>
        </authorList>
    </citation>
    <scope>NUCLEOTIDE SEQUENCE [LARGE SCALE GENOMIC DNA]</scope>
    <source>
        <strain evidence="2 3">SSL-25</strain>
    </source>
</reference>
<dbReference type="InterPro" id="IPR029442">
    <property type="entry name" value="GyrI-like"/>
</dbReference>
<dbReference type="SMART" id="SM00871">
    <property type="entry name" value="AraC_E_bind"/>
    <property type="match status" value="1"/>
</dbReference>
<evidence type="ECO:0000313" key="2">
    <source>
        <dbReference type="EMBL" id="QDY78477.1"/>
    </source>
</evidence>
<dbReference type="Pfam" id="PF06445">
    <property type="entry name" value="GyrI-like"/>
    <property type="match status" value="1"/>
</dbReference>
<dbReference type="RefSeq" id="WP_146481788.1">
    <property type="nucleotide sequence ID" value="NZ_CP042266.1"/>
</dbReference>
<accession>A0A5B8JAS2</accession>
<proteinExistence type="predicted"/>
<evidence type="ECO:0000313" key="3">
    <source>
        <dbReference type="Proteomes" id="UP000320580"/>
    </source>
</evidence>
<gene>
    <name evidence="2" type="ORF">FQU76_20445</name>
</gene>
<feature type="domain" description="AraC effector-binding" evidence="1">
    <location>
        <begin position="15"/>
        <end position="176"/>
    </location>
</feature>
<evidence type="ECO:0000259" key="1">
    <source>
        <dbReference type="SMART" id="SM00871"/>
    </source>
</evidence>
<dbReference type="KEGG" id="sqz:FQU76_20445"/>
<dbReference type="OrthoDB" id="64208at2"/>
<dbReference type="InterPro" id="IPR010499">
    <property type="entry name" value="AraC_E-bd"/>
</dbReference>
<dbReference type="InterPro" id="IPR011256">
    <property type="entry name" value="Reg_factor_effector_dom_sf"/>
</dbReference>
<protein>
    <submittedName>
        <fullName evidence="2">GyrI-like domain-containing protein</fullName>
    </submittedName>
</protein>
<keyword evidence="3" id="KW-1185">Reference proteome</keyword>
<dbReference type="EMBL" id="CP042266">
    <property type="protein sequence ID" value="QDY78477.1"/>
    <property type="molecule type" value="Genomic_DNA"/>
</dbReference>
<dbReference type="AlphaFoldDB" id="A0A5B8JAS2"/>
<name>A0A5B8JAS2_9ACTN</name>
<dbReference type="Gene3D" id="3.20.80.10">
    <property type="entry name" value="Regulatory factor, effector binding domain"/>
    <property type="match status" value="1"/>
</dbReference>
<dbReference type="Proteomes" id="UP000320580">
    <property type="component" value="Chromosome"/>
</dbReference>
<organism evidence="2 3">
    <name type="scientific">Streptomyces qinzhouensis</name>
    <dbReference type="NCBI Taxonomy" id="2599401"/>
    <lineage>
        <taxon>Bacteria</taxon>
        <taxon>Bacillati</taxon>
        <taxon>Actinomycetota</taxon>
        <taxon>Actinomycetes</taxon>
        <taxon>Kitasatosporales</taxon>
        <taxon>Streptomycetaceae</taxon>
        <taxon>Streptomyces</taxon>
    </lineage>
</organism>
<dbReference type="SUPFAM" id="SSF55136">
    <property type="entry name" value="Probable bacterial effector-binding domain"/>
    <property type="match status" value="1"/>
</dbReference>
<sequence length="177" mass="19589">MSSDTETGTASAPGFRPEVVDRSEQFYICFRGSVRMDHFAVIADRLGELIGWAAAQGAEFAGAPFFRFRTVDMAGESDIEAGIPLTAPVSTERDIRAGYLPAGRYATVVHTGHPDRLPDTITALRTWADRTGLTWDMTPLADGAERWGCRLESYLTDPRAEPDMDKWQVELSFRLAD</sequence>